<keyword evidence="1" id="KW-0812">Transmembrane</keyword>
<evidence type="ECO:0000313" key="3">
    <source>
        <dbReference type="Proteomes" id="UP000265520"/>
    </source>
</evidence>
<dbReference type="Proteomes" id="UP000265520">
    <property type="component" value="Unassembled WGS sequence"/>
</dbReference>
<dbReference type="EMBL" id="LXQA011068129">
    <property type="protein sequence ID" value="MCI83480.1"/>
    <property type="molecule type" value="Genomic_DNA"/>
</dbReference>
<reference evidence="2 3" key="1">
    <citation type="journal article" date="2018" name="Front. Plant Sci.">
        <title>Red Clover (Trifolium pratense) and Zigzag Clover (T. medium) - A Picture of Genomic Similarities and Differences.</title>
        <authorList>
            <person name="Dluhosova J."/>
            <person name="Istvanek J."/>
            <person name="Nedelnik J."/>
            <person name="Repkova J."/>
        </authorList>
    </citation>
    <scope>NUCLEOTIDE SEQUENCE [LARGE SCALE GENOMIC DNA]</scope>
    <source>
        <strain evidence="3">cv. 10/8</strain>
        <tissue evidence="2">Leaf</tissue>
    </source>
</reference>
<evidence type="ECO:0000256" key="1">
    <source>
        <dbReference type="SAM" id="Phobius"/>
    </source>
</evidence>
<proteinExistence type="predicted"/>
<feature type="transmembrane region" description="Helical" evidence="1">
    <location>
        <begin position="20"/>
        <end position="43"/>
    </location>
</feature>
<dbReference type="AlphaFoldDB" id="A0A392VAH6"/>
<evidence type="ECO:0000313" key="2">
    <source>
        <dbReference type="EMBL" id="MCI83480.1"/>
    </source>
</evidence>
<keyword evidence="1" id="KW-0472">Membrane</keyword>
<feature type="non-terminal residue" evidence="2">
    <location>
        <position position="1"/>
    </location>
</feature>
<comment type="caution">
    <text evidence="2">The sequence shown here is derived from an EMBL/GenBank/DDBJ whole genome shotgun (WGS) entry which is preliminary data.</text>
</comment>
<organism evidence="2 3">
    <name type="scientific">Trifolium medium</name>
    <dbReference type="NCBI Taxonomy" id="97028"/>
    <lineage>
        <taxon>Eukaryota</taxon>
        <taxon>Viridiplantae</taxon>
        <taxon>Streptophyta</taxon>
        <taxon>Embryophyta</taxon>
        <taxon>Tracheophyta</taxon>
        <taxon>Spermatophyta</taxon>
        <taxon>Magnoliopsida</taxon>
        <taxon>eudicotyledons</taxon>
        <taxon>Gunneridae</taxon>
        <taxon>Pentapetalae</taxon>
        <taxon>rosids</taxon>
        <taxon>fabids</taxon>
        <taxon>Fabales</taxon>
        <taxon>Fabaceae</taxon>
        <taxon>Papilionoideae</taxon>
        <taxon>50 kb inversion clade</taxon>
        <taxon>NPAAA clade</taxon>
        <taxon>Hologalegina</taxon>
        <taxon>IRL clade</taxon>
        <taxon>Trifolieae</taxon>
        <taxon>Trifolium</taxon>
    </lineage>
</organism>
<keyword evidence="3" id="KW-1185">Reference proteome</keyword>
<sequence>SPTQNLNTGADGGCEVEPDAVPAVLLTVVVAVVLLLLPVLPVLPVTPSLPSEKMYDPEVAQCWLSHMCPPR</sequence>
<accession>A0A392VAH6</accession>
<protein>
    <submittedName>
        <fullName evidence="2">Uncharacterized protein</fullName>
    </submittedName>
</protein>
<name>A0A392VAH6_9FABA</name>
<keyword evidence="1" id="KW-1133">Transmembrane helix</keyword>